<evidence type="ECO:0000256" key="1">
    <source>
        <dbReference type="ARBA" id="ARBA00011900"/>
    </source>
</evidence>
<keyword evidence="2 6" id="KW-0489">Methyltransferase</keyword>
<accession>A0ABV9UGJ1</accession>
<dbReference type="GO" id="GO:0032259">
    <property type="term" value="P:methylation"/>
    <property type="evidence" value="ECO:0007669"/>
    <property type="project" value="UniProtKB-KW"/>
</dbReference>
<feature type="domain" description="DNA methylase adenine-specific" evidence="5">
    <location>
        <begin position="84"/>
        <end position="244"/>
    </location>
</feature>
<evidence type="ECO:0000313" key="7">
    <source>
        <dbReference type="Proteomes" id="UP001595834"/>
    </source>
</evidence>
<dbReference type="InterPro" id="IPR029063">
    <property type="entry name" value="SAM-dependent_MTases_sf"/>
</dbReference>
<dbReference type="InterPro" id="IPR003356">
    <property type="entry name" value="DNA_methylase_A-5"/>
</dbReference>
<keyword evidence="3" id="KW-0808">Transferase</keyword>
<name>A0ABV9UGJ1_9ACTN</name>
<dbReference type="PRINTS" id="PR00507">
    <property type="entry name" value="N12N6MTFRASE"/>
</dbReference>
<dbReference type="PANTHER" id="PTHR33841">
    <property type="entry name" value="DNA METHYLTRANSFERASE YEEA-RELATED"/>
    <property type="match status" value="1"/>
</dbReference>
<evidence type="ECO:0000313" key="6">
    <source>
        <dbReference type="EMBL" id="MFC4955612.1"/>
    </source>
</evidence>
<evidence type="ECO:0000256" key="2">
    <source>
        <dbReference type="ARBA" id="ARBA00022603"/>
    </source>
</evidence>
<dbReference type="Gene3D" id="3.40.50.150">
    <property type="entry name" value="Vaccinia Virus protein VP39"/>
    <property type="match status" value="1"/>
</dbReference>
<evidence type="ECO:0000256" key="3">
    <source>
        <dbReference type="ARBA" id="ARBA00022679"/>
    </source>
</evidence>
<dbReference type="EC" id="2.1.1.72" evidence="1"/>
<dbReference type="Pfam" id="PF02384">
    <property type="entry name" value="N6_Mtase"/>
    <property type="match status" value="1"/>
</dbReference>
<evidence type="ECO:0000259" key="5">
    <source>
        <dbReference type="Pfam" id="PF02384"/>
    </source>
</evidence>
<dbReference type="GO" id="GO:0008168">
    <property type="term" value="F:methyltransferase activity"/>
    <property type="evidence" value="ECO:0007669"/>
    <property type="project" value="UniProtKB-KW"/>
</dbReference>
<gene>
    <name evidence="6" type="ORF">ACFPFX_04790</name>
</gene>
<dbReference type="PANTHER" id="PTHR33841:SF1">
    <property type="entry name" value="DNA METHYLTRANSFERASE A"/>
    <property type="match status" value="1"/>
</dbReference>
<organism evidence="6 7">
    <name type="scientific">Streptomyces mauvecolor</name>
    <dbReference type="NCBI Taxonomy" id="58345"/>
    <lineage>
        <taxon>Bacteria</taxon>
        <taxon>Bacillati</taxon>
        <taxon>Actinomycetota</taxon>
        <taxon>Actinomycetes</taxon>
        <taxon>Kitasatosporales</taxon>
        <taxon>Streptomycetaceae</taxon>
        <taxon>Streptomyces</taxon>
    </lineage>
</organism>
<dbReference type="InterPro" id="IPR050953">
    <property type="entry name" value="N4_N6_ade-DNA_methylase"/>
</dbReference>
<keyword evidence="7" id="KW-1185">Reference proteome</keyword>
<sequence length="418" mass="45092">MSIPAADLAAITAEAPGSDGHRQVMRLAVNAVAAARGLPAPWTVDLPHDSARHITKRLADLNGLPHWGAHELGGLREQLLPGEDRRESGAWYTPPDAARPLARAALSEITDLNLDDDPAGVLAVTVLDPACGGGVFLIEAARLLATAYVALLYGTNRPARLTIQAVKADVMRSCIHGIDTDPVDVDLTKSALWLESGGVTPITWLDDNVFVGNALHGDCPPALAGRLNAPTPLAILGNPPYKDKAKGRAPWIEGRRPGPRQTRRHDELWRPSLDDFRLPGQGRTEYVLSNLYVFFWRWALWRAFETRLHAASIAFLTPSAWLTSPAFGGMRGAMRRAADQGLIIDLTPEGNQPPGPTRIFPGVSRPLCAALLSRRAGPQPDAIATVHHATVHGTYEEKVRQLERLLSPPTSPADHGAP</sequence>
<evidence type="ECO:0000256" key="4">
    <source>
        <dbReference type="ARBA" id="ARBA00047942"/>
    </source>
</evidence>
<dbReference type="Proteomes" id="UP001595834">
    <property type="component" value="Unassembled WGS sequence"/>
</dbReference>
<protein>
    <recommendedName>
        <fullName evidence="1">site-specific DNA-methyltransferase (adenine-specific)</fullName>
        <ecNumber evidence="1">2.1.1.72</ecNumber>
    </recommendedName>
</protein>
<comment type="catalytic activity">
    <reaction evidence="4">
        <text>a 2'-deoxyadenosine in DNA + S-adenosyl-L-methionine = an N(6)-methyl-2'-deoxyadenosine in DNA + S-adenosyl-L-homocysteine + H(+)</text>
        <dbReference type="Rhea" id="RHEA:15197"/>
        <dbReference type="Rhea" id="RHEA-COMP:12418"/>
        <dbReference type="Rhea" id="RHEA-COMP:12419"/>
        <dbReference type="ChEBI" id="CHEBI:15378"/>
        <dbReference type="ChEBI" id="CHEBI:57856"/>
        <dbReference type="ChEBI" id="CHEBI:59789"/>
        <dbReference type="ChEBI" id="CHEBI:90615"/>
        <dbReference type="ChEBI" id="CHEBI:90616"/>
        <dbReference type="EC" id="2.1.1.72"/>
    </reaction>
</comment>
<reference evidence="7" key="1">
    <citation type="journal article" date="2019" name="Int. J. Syst. Evol. Microbiol.">
        <title>The Global Catalogue of Microorganisms (GCM) 10K type strain sequencing project: providing services to taxonomists for standard genome sequencing and annotation.</title>
        <authorList>
            <consortium name="The Broad Institute Genomics Platform"/>
            <consortium name="The Broad Institute Genome Sequencing Center for Infectious Disease"/>
            <person name="Wu L."/>
            <person name="Ma J."/>
        </authorList>
    </citation>
    <scope>NUCLEOTIDE SEQUENCE [LARGE SCALE GENOMIC DNA]</scope>
    <source>
        <strain evidence="7">CCM 7224</strain>
    </source>
</reference>
<comment type="caution">
    <text evidence="6">The sequence shown here is derived from an EMBL/GenBank/DDBJ whole genome shotgun (WGS) entry which is preliminary data.</text>
</comment>
<proteinExistence type="predicted"/>
<dbReference type="SUPFAM" id="SSF53335">
    <property type="entry name" value="S-adenosyl-L-methionine-dependent methyltransferases"/>
    <property type="match status" value="1"/>
</dbReference>
<dbReference type="RefSeq" id="WP_344370458.1">
    <property type="nucleotide sequence ID" value="NZ_BAAASQ010000001.1"/>
</dbReference>
<dbReference type="EMBL" id="JBHSIZ010000005">
    <property type="protein sequence ID" value="MFC4955612.1"/>
    <property type="molecule type" value="Genomic_DNA"/>
</dbReference>